<comment type="similarity">
    <text evidence="1">Belongs to the outer membrane porin (Opr) (TC 1.B.25) family.</text>
</comment>
<dbReference type="PANTHER" id="PTHR34596">
    <property type="entry name" value="CHITOPORIN"/>
    <property type="match status" value="1"/>
</dbReference>
<evidence type="ECO:0000256" key="1">
    <source>
        <dbReference type="ARBA" id="ARBA00009075"/>
    </source>
</evidence>
<reference evidence="5 6" key="1">
    <citation type="submission" date="2018-02" db="EMBL/GenBank/DDBJ databases">
        <title>novel marine gammaproteobacteria from coastal saline agro ecosystem.</title>
        <authorList>
            <person name="Krishnan R."/>
            <person name="Ramesh Kumar N."/>
        </authorList>
    </citation>
    <scope>NUCLEOTIDE SEQUENCE [LARGE SCALE GENOMIC DNA]</scope>
    <source>
        <strain evidence="5 6">228</strain>
    </source>
</reference>
<feature type="signal peptide" evidence="4">
    <location>
        <begin position="1"/>
        <end position="22"/>
    </location>
</feature>
<name>A0A2S5KWF5_9PROT</name>
<accession>A0A2S5KWF5</accession>
<dbReference type="Pfam" id="PF03573">
    <property type="entry name" value="OprD"/>
    <property type="match status" value="1"/>
</dbReference>
<evidence type="ECO:0000313" key="5">
    <source>
        <dbReference type="EMBL" id="PPC79184.1"/>
    </source>
</evidence>
<evidence type="ECO:0000256" key="2">
    <source>
        <dbReference type="ARBA" id="ARBA00022448"/>
    </source>
</evidence>
<feature type="chain" id="PRO_5015554256" evidence="4">
    <location>
        <begin position="23"/>
        <end position="440"/>
    </location>
</feature>
<dbReference type="AlphaFoldDB" id="A0A2S5KWF5"/>
<evidence type="ECO:0000313" key="6">
    <source>
        <dbReference type="Proteomes" id="UP000238196"/>
    </source>
</evidence>
<dbReference type="EMBL" id="PRLP01000005">
    <property type="protein sequence ID" value="PPC79184.1"/>
    <property type="molecule type" value="Genomic_DNA"/>
</dbReference>
<gene>
    <name evidence="5" type="ORF">C4K68_01830</name>
</gene>
<dbReference type="Gene3D" id="2.40.160.10">
    <property type="entry name" value="Porin"/>
    <property type="match status" value="1"/>
</dbReference>
<evidence type="ECO:0000256" key="4">
    <source>
        <dbReference type="SAM" id="SignalP"/>
    </source>
</evidence>
<dbReference type="InterPro" id="IPR023614">
    <property type="entry name" value="Porin_dom_sf"/>
</dbReference>
<sequence length="440" mass="47307">MVATVPRYPAVCLGLSTTLALATAHCASAAAATSPQALLEWSLLNRNYLIDNDYRGADGNRPYRREWAHGLLAEVQSGFTPGVLGLGADVHGFAGYKLDSQHGHAGTGLLVADSDGGSVDSYGSSGGAVKLRLRQTILKYGEMTVATPVFATADKRLQPEYATGFWLQSDELTGLSLQAGRFTAFKNQDASTSHGEFSGYGATTAGSAISLAGARWAVSDQLHSALFVSQLNDNWRQSYLNLNWQQQNLRVDGNLYHSRDQGERRAGAINTLAYSVAASYQRASQGFMLAYQKINGDTPFDFVGGDAIALANSIKYADFNGAHERSVQARYDFDFAALGVPGLTLMARYVKGWGIDGTHAEAGGAYNPFDSTSGDYQPQQGQGGKHWERDLQVRYQVPAGPFKDLSLSLAEVGHRGNAAQGGANIERLYLLLQYPLRGSL</sequence>
<keyword evidence="2" id="KW-0813">Transport</keyword>
<dbReference type="InterPro" id="IPR005318">
    <property type="entry name" value="OM_porin_bac"/>
</dbReference>
<organism evidence="5 6">
    <name type="scientific">Proteobacteria bacterium 228</name>
    <dbReference type="NCBI Taxonomy" id="2083153"/>
    <lineage>
        <taxon>Bacteria</taxon>
        <taxon>Pseudomonadati</taxon>
        <taxon>Pseudomonadota</taxon>
    </lineage>
</organism>
<keyword evidence="3 4" id="KW-0732">Signal</keyword>
<dbReference type="GO" id="GO:0016020">
    <property type="term" value="C:membrane"/>
    <property type="evidence" value="ECO:0007669"/>
    <property type="project" value="InterPro"/>
</dbReference>
<protein>
    <submittedName>
        <fullName evidence="5">Outer membrane porin, OprD family</fullName>
    </submittedName>
</protein>
<dbReference type="OrthoDB" id="6759120at2"/>
<dbReference type="PANTHER" id="PTHR34596:SF2">
    <property type="entry name" value="CHITOPORIN"/>
    <property type="match status" value="1"/>
</dbReference>
<proteinExistence type="inferred from homology"/>
<dbReference type="GO" id="GO:0015288">
    <property type="term" value="F:porin activity"/>
    <property type="evidence" value="ECO:0007669"/>
    <property type="project" value="TreeGrafter"/>
</dbReference>
<dbReference type="Proteomes" id="UP000238196">
    <property type="component" value="Unassembled WGS sequence"/>
</dbReference>
<comment type="caution">
    <text evidence="5">The sequence shown here is derived from an EMBL/GenBank/DDBJ whole genome shotgun (WGS) entry which is preliminary data.</text>
</comment>
<evidence type="ECO:0000256" key="3">
    <source>
        <dbReference type="ARBA" id="ARBA00022729"/>
    </source>
</evidence>